<keyword evidence="1" id="KW-0378">Hydrolase</keyword>
<keyword evidence="3" id="KW-0472">Membrane</keyword>
<dbReference type="GO" id="GO:0004301">
    <property type="term" value="F:epoxide hydrolase activity"/>
    <property type="evidence" value="ECO:0007669"/>
    <property type="project" value="UniProtKB-ARBA"/>
</dbReference>
<dbReference type="InterPro" id="IPR000073">
    <property type="entry name" value="AB_hydrolase_1"/>
</dbReference>
<keyword evidence="3" id="KW-0812">Transmembrane</keyword>
<dbReference type="AlphaFoldDB" id="A0A1S4FDG7"/>
<dbReference type="InterPro" id="IPR000639">
    <property type="entry name" value="Epox_hydrolase-like"/>
</dbReference>
<dbReference type="InterPro" id="IPR029058">
    <property type="entry name" value="AB_hydrolase_fold"/>
</dbReference>
<evidence type="ECO:0000259" key="4">
    <source>
        <dbReference type="Pfam" id="PF00561"/>
    </source>
</evidence>
<keyword evidence="3" id="KW-1133">Transmembrane helix</keyword>
<reference evidence="5" key="2">
    <citation type="journal article" date="2007" name="Science">
        <title>Genome sequence of Aedes aegypti, a major arbovirus vector.</title>
        <authorList>
            <person name="Nene V."/>
            <person name="Wortman J.R."/>
            <person name="Lawson D."/>
            <person name="Haas B."/>
            <person name="Kodira C."/>
            <person name="Tu Z.J."/>
            <person name="Loftus B."/>
            <person name="Xi Z."/>
            <person name="Megy K."/>
            <person name="Grabherr M."/>
            <person name="Ren Q."/>
            <person name="Zdobnov E.M."/>
            <person name="Lobo N.F."/>
            <person name="Campbell K.S."/>
            <person name="Brown S.E."/>
            <person name="Bonaldo M.F."/>
            <person name="Zhu J."/>
            <person name="Sinkins S.P."/>
            <person name="Hogenkamp D.G."/>
            <person name="Amedeo P."/>
            <person name="Arensburger P."/>
            <person name="Atkinson P.W."/>
            <person name="Bidwell S."/>
            <person name="Biedler J."/>
            <person name="Birney E."/>
            <person name="Bruggner R.V."/>
            <person name="Costas J."/>
            <person name="Coy M.R."/>
            <person name="Crabtree J."/>
            <person name="Crawford M."/>
            <person name="Debruyn B."/>
            <person name="Decaprio D."/>
            <person name="Eiglmeier K."/>
            <person name="Eisenstadt E."/>
            <person name="El-Dorry H."/>
            <person name="Gelbart W.M."/>
            <person name="Gomes S.L."/>
            <person name="Hammond M."/>
            <person name="Hannick L.I."/>
            <person name="Hogan J.R."/>
            <person name="Holmes M.H."/>
            <person name="Jaffe D."/>
            <person name="Johnston J.S."/>
            <person name="Kennedy R.C."/>
            <person name="Koo H."/>
            <person name="Kravitz S."/>
            <person name="Kriventseva E.V."/>
            <person name="Kulp D."/>
            <person name="Labutti K."/>
            <person name="Lee E."/>
            <person name="Li S."/>
            <person name="Lovin D.D."/>
            <person name="Mao C."/>
            <person name="Mauceli E."/>
            <person name="Menck C.F."/>
            <person name="Miller J.R."/>
            <person name="Montgomery P."/>
            <person name="Mori A."/>
            <person name="Nascimento A.L."/>
            <person name="Naveira H.F."/>
            <person name="Nusbaum C."/>
            <person name="O'leary S."/>
            <person name="Orvis J."/>
            <person name="Pertea M."/>
            <person name="Quesneville H."/>
            <person name="Reidenbach K.R."/>
            <person name="Rogers Y.H."/>
            <person name="Roth C.W."/>
            <person name="Schneider J.R."/>
            <person name="Schatz M."/>
            <person name="Shumway M."/>
            <person name="Stanke M."/>
            <person name="Stinson E.O."/>
            <person name="Tubio J.M."/>
            <person name="Vanzee J.P."/>
            <person name="Verjovski-Almeida S."/>
            <person name="Werner D."/>
            <person name="White O."/>
            <person name="Wyder S."/>
            <person name="Zeng Q."/>
            <person name="Zhao Q."/>
            <person name="Zhao Y."/>
            <person name="Hill C.A."/>
            <person name="Raikhel A.S."/>
            <person name="Soares M.B."/>
            <person name="Knudson D.L."/>
            <person name="Lee N.H."/>
            <person name="Galagan J."/>
            <person name="Salzberg S.L."/>
            <person name="Paulsen I.T."/>
            <person name="Dimopoulos G."/>
            <person name="Collins F.H."/>
            <person name="Birren B."/>
            <person name="Fraser-Liggett C.M."/>
            <person name="Severson D.W."/>
        </authorList>
    </citation>
    <scope>NUCLEOTIDE SEQUENCE [LARGE SCALE GENOMIC DNA]</scope>
    <source>
        <strain evidence="5">Liverpool</strain>
    </source>
</reference>
<protein>
    <submittedName>
        <fullName evidence="5">AAEL006354-PA</fullName>
    </submittedName>
</protein>
<evidence type="ECO:0000256" key="2">
    <source>
        <dbReference type="ARBA" id="ARBA00038334"/>
    </source>
</evidence>
<evidence type="ECO:0000313" key="5">
    <source>
        <dbReference type="EMBL" id="EAT42093.1"/>
    </source>
</evidence>
<reference evidence="5" key="3">
    <citation type="submission" date="2012-09" db="EMBL/GenBank/DDBJ databases">
        <authorList>
            <consortium name="VectorBase"/>
        </authorList>
    </citation>
    <scope>NUCLEOTIDE SEQUENCE</scope>
    <source>
        <strain evidence="5">Liverpool</strain>
    </source>
</reference>
<reference evidence="5" key="1">
    <citation type="submission" date="2005-10" db="EMBL/GenBank/DDBJ databases">
        <authorList>
            <person name="Loftus B.J."/>
            <person name="Nene V.M."/>
            <person name="Hannick L.I."/>
            <person name="Bidwell S."/>
            <person name="Haas B."/>
            <person name="Amedeo P."/>
            <person name="Orvis J."/>
            <person name="Wortman J.R."/>
            <person name="White O.R."/>
            <person name="Salzberg S."/>
            <person name="Shumway M."/>
            <person name="Koo H."/>
            <person name="Zhao Y."/>
            <person name="Holmes M."/>
            <person name="Miller J."/>
            <person name="Schatz M."/>
            <person name="Pop M."/>
            <person name="Pai G."/>
            <person name="Utterback T."/>
            <person name="Rogers Y.-H."/>
            <person name="Kravitz S."/>
            <person name="Fraser C.M."/>
        </authorList>
    </citation>
    <scope>NUCLEOTIDE SEQUENCE</scope>
    <source>
        <strain evidence="5">Liverpool</strain>
    </source>
</reference>
<dbReference type="PRINTS" id="PR00111">
    <property type="entry name" value="ABHYDROLASE"/>
</dbReference>
<accession>A0A1S4FDG7</accession>
<dbReference type="PANTHER" id="PTHR43329">
    <property type="entry name" value="EPOXIDE HYDROLASE"/>
    <property type="match status" value="1"/>
</dbReference>
<dbReference type="KEGG" id="aag:5567896"/>
<name>A0A1S4FDG7_AEDAE</name>
<dbReference type="OMA" id="QNWFSWR"/>
<dbReference type="PRINTS" id="PR00412">
    <property type="entry name" value="EPOXHYDRLASE"/>
</dbReference>
<dbReference type="EMBL" id="CH477386">
    <property type="protein sequence ID" value="EAT42093.1"/>
    <property type="molecule type" value="Genomic_DNA"/>
</dbReference>
<sequence length="337" mass="39925">MQLLLRAIQAVIIYTISSFYAVLFMVRTAFEYLIDPYPWPPRTRSLTPALLDDPSFGSHHYAEVNGVKLHYVEKGNPDKPLMLFLHGFPEFWFSWRHQMNEFSKDYRVIALDMRGYGRSSAPSSRSGYQLDLLVDDVRSFVIMLGYEKVLLVGHDWGAIIGFQFVQKHMDMIDRYVMMGAPSLDVTRRLLATSWQQFRMSWYTFFFLMPWLPEFYVKNRDFRYIEQNMGDFLTKAELEVYKHTFSKPESLTRAIDYYRENFSFLRKEEKLPIIETYAPGLYLMAENDQFITMQSGQLLMKSMPRLRCRVIPGSRHYMQQDHPVLVNKIIRDFLVLPN</sequence>
<comment type="similarity">
    <text evidence="2">Belongs to the AB hydrolase superfamily. Epoxide hydrolase family.</text>
</comment>
<evidence type="ECO:0000313" key="6">
    <source>
        <dbReference type="Proteomes" id="UP000682892"/>
    </source>
</evidence>
<dbReference type="Gene3D" id="3.40.50.1820">
    <property type="entry name" value="alpha/beta hydrolase"/>
    <property type="match status" value="1"/>
</dbReference>
<feature type="transmembrane region" description="Helical" evidence="3">
    <location>
        <begin position="7"/>
        <end position="26"/>
    </location>
</feature>
<feature type="domain" description="AB hydrolase-1" evidence="4">
    <location>
        <begin position="80"/>
        <end position="322"/>
    </location>
</feature>
<dbReference type="Pfam" id="PF00561">
    <property type="entry name" value="Abhydrolase_1"/>
    <property type="match status" value="1"/>
</dbReference>
<evidence type="ECO:0000256" key="3">
    <source>
        <dbReference type="SAM" id="Phobius"/>
    </source>
</evidence>
<dbReference type="SUPFAM" id="SSF53474">
    <property type="entry name" value="alpha/beta-Hydrolases"/>
    <property type="match status" value="1"/>
</dbReference>
<dbReference type="HOGENOM" id="CLU_020336_7_3_1"/>
<dbReference type="Proteomes" id="UP000682892">
    <property type="component" value="Unassembled WGS sequence"/>
</dbReference>
<organism evidence="5 6">
    <name type="scientific">Aedes aegypti</name>
    <name type="common">Yellowfever mosquito</name>
    <name type="synonym">Culex aegypti</name>
    <dbReference type="NCBI Taxonomy" id="7159"/>
    <lineage>
        <taxon>Eukaryota</taxon>
        <taxon>Metazoa</taxon>
        <taxon>Ecdysozoa</taxon>
        <taxon>Arthropoda</taxon>
        <taxon>Hexapoda</taxon>
        <taxon>Insecta</taxon>
        <taxon>Pterygota</taxon>
        <taxon>Neoptera</taxon>
        <taxon>Endopterygota</taxon>
        <taxon>Diptera</taxon>
        <taxon>Nematocera</taxon>
        <taxon>Culicoidea</taxon>
        <taxon>Culicidae</taxon>
        <taxon>Culicinae</taxon>
        <taxon>Aedini</taxon>
        <taxon>Aedes</taxon>
        <taxon>Stegomyia</taxon>
    </lineage>
</organism>
<proteinExistence type="inferred from homology"/>
<evidence type="ECO:0000256" key="1">
    <source>
        <dbReference type="ARBA" id="ARBA00022801"/>
    </source>
</evidence>
<gene>
    <name evidence="5" type="ORF">AaeL_AAEL006354</name>
</gene>
<dbReference type="OrthoDB" id="408373at2759"/>